<dbReference type="EMBL" id="GBRH01273399">
    <property type="protein sequence ID" value="JAD24496.1"/>
    <property type="molecule type" value="Transcribed_RNA"/>
</dbReference>
<organism evidence="1">
    <name type="scientific">Arundo donax</name>
    <name type="common">Giant reed</name>
    <name type="synonym">Donax arundinaceus</name>
    <dbReference type="NCBI Taxonomy" id="35708"/>
    <lineage>
        <taxon>Eukaryota</taxon>
        <taxon>Viridiplantae</taxon>
        <taxon>Streptophyta</taxon>
        <taxon>Embryophyta</taxon>
        <taxon>Tracheophyta</taxon>
        <taxon>Spermatophyta</taxon>
        <taxon>Magnoliopsida</taxon>
        <taxon>Liliopsida</taxon>
        <taxon>Poales</taxon>
        <taxon>Poaceae</taxon>
        <taxon>PACMAD clade</taxon>
        <taxon>Arundinoideae</taxon>
        <taxon>Arundineae</taxon>
        <taxon>Arundo</taxon>
    </lineage>
</organism>
<proteinExistence type="predicted"/>
<evidence type="ECO:0000313" key="1">
    <source>
        <dbReference type="EMBL" id="JAD24496.1"/>
    </source>
</evidence>
<reference evidence="1" key="1">
    <citation type="submission" date="2014-09" db="EMBL/GenBank/DDBJ databases">
        <authorList>
            <person name="Magalhaes I.L.F."/>
            <person name="Oliveira U."/>
            <person name="Santos F.R."/>
            <person name="Vidigal T.H.D.A."/>
            <person name="Brescovit A.D."/>
            <person name="Santos A.J."/>
        </authorList>
    </citation>
    <scope>NUCLEOTIDE SEQUENCE</scope>
    <source>
        <tissue evidence="1">Shoot tissue taken approximately 20 cm above the soil surface</tissue>
    </source>
</reference>
<accession>A0A0A8YEH3</accession>
<name>A0A0A8YEH3_ARUDO</name>
<sequence>MARTSCLRPGAAFA</sequence>
<reference evidence="1" key="2">
    <citation type="journal article" date="2015" name="Data Brief">
        <title>Shoot transcriptome of the giant reed, Arundo donax.</title>
        <authorList>
            <person name="Barrero R.A."/>
            <person name="Guerrero F.D."/>
            <person name="Moolhuijzen P."/>
            <person name="Goolsby J.A."/>
            <person name="Tidwell J."/>
            <person name="Bellgard S.E."/>
            <person name="Bellgard M.I."/>
        </authorList>
    </citation>
    <scope>NUCLEOTIDE SEQUENCE</scope>
    <source>
        <tissue evidence="1">Shoot tissue taken approximately 20 cm above the soil surface</tissue>
    </source>
</reference>
<protein>
    <submittedName>
        <fullName evidence="1">Uncharacterized protein</fullName>
    </submittedName>
</protein>